<dbReference type="Proteomes" id="UP000216363">
    <property type="component" value="Unassembled WGS sequence"/>
</dbReference>
<sequence>MYRSPHFNAKARRLGINVSFVMGVPAPFRNLPANGYMTDGRLAIQSIRC</sequence>
<reference evidence="1 2" key="1">
    <citation type="submission" date="2017-07" db="EMBL/GenBank/DDBJ databases">
        <title>Draft genome of Ochrobactrum lupini type strain LUP21.</title>
        <authorList>
            <person name="Krzyzanowska D.M."/>
            <person name="Jafra S."/>
        </authorList>
    </citation>
    <scope>NUCLEOTIDE SEQUENCE [LARGE SCALE GENOMIC DNA]</scope>
    <source>
        <strain evidence="1 2">LUP21</strain>
    </source>
</reference>
<evidence type="ECO:0000313" key="1">
    <source>
        <dbReference type="EMBL" id="OYR32616.1"/>
    </source>
</evidence>
<gene>
    <name evidence="1" type="ORF">CES86_5741</name>
</gene>
<accession>A0A256H0R4</accession>
<evidence type="ECO:0000313" key="2">
    <source>
        <dbReference type="Proteomes" id="UP000216363"/>
    </source>
</evidence>
<organism evidence="1 2">
    <name type="scientific">Brucella lupini</name>
    <dbReference type="NCBI Taxonomy" id="255457"/>
    <lineage>
        <taxon>Bacteria</taxon>
        <taxon>Pseudomonadati</taxon>
        <taxon>Pseudomonadota</taxon>
        <taxon>Alphaproteobacteria</taxon>
        <taxon>Hyphomicrobiales</taxon>
        <taxon>Brucellaceae</taxon>
        <taxon>Brucella/Ochrobactrum group</taxon>
        <taxon>Brucella</taxon>
    </lineage>
</organism>
<protein>
    <submittedName>
        <fullName evidence="1">Uncharacterized protein</fullName>
    </submittedName>
</protein>
<name>A0A256H0R4_9HYPH</name>
<dbReference type="AlphaFoldDB" id="A0A256H0R4"/>
<dbReference type="EMBL" id="NNRN01000023">
    <property type="protein sequence ID" value="OYR32616.1"/>
    <property type="molecule type" value="Genomic_DNA"/>
</dbReference>
<proteinExistence type="predicted"/>
<comment type="caution">
    <text evidence="1">The sequence shown here is derived from an EMBL/GenBank/DDBJ whole genome shotgun (WGS) entry which is preliminary data.</text>
</comment>